<proteinExistence type="predicted"/>
<sequence>MLYHHWFIRSEKRLRAFKQVRKYKQELIDSINNVKFPPDIKGSTLEKVMDVIASQSEIFKGAQHAFMWKSKLRAPGIYENRENQLTLADSLNQVLRSSQEIKMLTVVNIMAEKKIRGLGAAVANILYFLEPSIFPPFNTAIVDDYNYLTKSKIRLGK</sequence>
<name>A0A0V8EUX5_LACLL</name>
<organism evidence="1 2">
    <name type="scientific">Lactococcus lactis subsp. lactis</name>
    <name type="common">Streptococcus lactis</name>
    <dbReference type="NCBI Taxonomy" id="1360"/>
    <lineage>
        <taxon>Bacteria</taxon>
        <taxon>Bacillati</taxon>
        <taxon>Bacillota</taxon>
        <taxon>Bacilli</taxon>
        <taxon>Lactobacillales</taxon>
        <taxon>Streptococcaceae</taxon>
        <taxon>Lactococcus</taxon>
    </lineage>
</organism>
<dbReference type="PATRIC" id="fig|1360.116.peg.2004"/>
<accession>A0A0V8EUX5</accession>
<gene>
    <name evidence="1" type="ORF">N42_0529</name>
</gene>
<dbReference type="AlphaFoldDB" id="A0A0V8EUX5"/>
<evidence type="ECO:0000313" key="1">
    <source>
        <dbReference type="EMBL" id="KSU29289.1"/>
    </source>
</evidence>
<protein>
    <submittedName>
        <fullName evidence="1">Uncharacterized protein</fullName>
    </submittedName>
</protein>
<dbReference type="Proteomes" id="UP000052991">
    <property type="component" value="Unassembled WGS sequence"/>
</dbReference>
<comment type="caution">
    <text evidence="1">The sequence shown here is derived from an EMBL/GenBank/DDBJ whole genome shotgun (WGS) entry which is preliminary data.</text>
</comment>
<reference evidence="2" key="1">
    <citation type="submission" date="2015-10" db="EMBL/GenBank/DDBJ databases">
        <title>Draft Genome Sequences of 11 Lactococcus lactis subspecies cremoris strains.</title>
        <authorList>
            <person name="Wels M."/>
            <person name="Backus L."/>
            <person name="Boekhorst J."/>
            <person name="Dijkstra A."/>
            <person name="Beerthuizen M."/>
            <person name="Kelly W."/>
            <person name="Siezen R."/>
            <person name="Bachmann H."/>
            <person name="Van Hijum S."/>
        </authorList>
    </citation>
    <scope>NUCLEOTIDE SEQUENCE [LARGE SCALE GENOMIC DNA]</scope>
    <source>
        <strain evidence="2">N42</strain>
    </source>
</reference>
<evidence type="ECO:0000313" key="2">
    <source>
        <dbReference type="Proteomes" id="UP000052991"/>
    </source>
</evidence>
<dbReference type="EMBL" id="LKLW01000029">
    <property type="protein sequence ID" value="KSU29289.1"/>
    <property type="molecule type" value="Genomic_DNA"/>
</dbReference>